<dbReference type="PANTHER" id="PTHR33744">
    <property type="entry name" value="CARBOHYDRATE DIACID REGULATOR"/>
    <property type="match status" value="1"/>
</dbReference>
<accession>A0A9W6LFB2</accession>
<proteinExistence type="predicted"/>
<evidence type="ECO:0000259" key="2">
    <source>
        <dbReference type="Pfam" id="PF14361"/>
    </source>
</evidence>
<evidence type="ECO:0008006" key="5">
    <source>
        <dbReference type="Google" id="ProtNLM"/>
    </source>
</evidence>
<feature type="domain" description="PucR C-terminal helix-turn-helix" evidence="1">
    <location>
        <begin position="332"/>
        <end position="390"/>
    </location>
</feature>
<dbReference type="AlphaFoldDB" id="A0A9W6LFB2"/>
<dbReference type="Pfam" id="PF13556">
    <property type="entry name" value="HTH_30"/>
    <property type="match status" value="1"/>
</dbReference>
<dbReference type="InterPro" id="IPR025736">
    <property type="entry name" value="PucR_C-HTH_dom"/>
</dbReference>
<comment type="caution">
    <text evidence="3">The sequence shown here is derived from an EMBL/GenBank/DDBJ whole genome shotgun (WGS) entry which is preliminary data.</text>
</comment>
<dbReference type="EMBL" id="BSDT01000001">
    <property type="protein sequence ID" value="GLI41443.1"/>
    <property type="molecule type" value="Genomic_DNA"/>
</dbReference>
<dbReference type="Pfam" id="PF14361">
    <property type="entry name" value="RsbRD_N"/>
    <property type="match status" value="1"/>
</dbReference>
<keyword evidence="4" id="KW-1185">Reference proteome</keyword>
<evidence type="ECO:0000313" key="4">
    <source>
        <dbReference type="Proteomes" id="UP001144313"/>
    </source>
</evidence>
<dbReference type="PANTHER" id="PTHR33744:SF1">
    <property type="entry name" value="DNA-BINDING TRANSCRIPTIONAL ACTIVATOR ADER"/>
    <property type="match status" value="1"/>
</dbReference>
<gene>
    <name evidence="3" type="ORF">GALLR39Z86_12930</name>
</gene>
<dbReference type="Proteomes" id="UP001144313">
    <property type="component" value="Unassembled WGS sequence"/>
</dbReference>
<protein>
    <recommendedName>
        <fullName evidence="5">PucR-like helix-turn-helix protein</fullName>
    </recommendedName>
</protein>
<dbReference type="RefSeq" id="WP_270118248.1">
    <property type="nucleotide sequence ID" value="NZ_JAPZVR010000018.1"/>
</dbReference>
<dbReference type="InterPro" id="IPR042070">
    <property type="entry name" value="PucR_C-HTH_sf"/>
</dbReference>
<evidence type="ECO:0000313" key="3">
    <source>
        <dbReference type="EMBL" id="GLI41443.1"/>
    </source>
</evidence>
<feature type="domain" description="RsbT co-antagonist protein RsbRD N-terminal" evidence="2">
    <location>
        <begin position="26"/>
        <end position="163"/>
    </location>
</feature>
<reference evidence="3" key="1">
    <citation type="submission" date="2022-12" db="EMBL/GenBank/DDBJ databases">
        <title>Reference genome sequencing for broad-spectrum identification of bacterial and archaeal isolates by mass spectrometry.</title>
        <authorList>
            <person name="Sekiguchi Y."/>
            <person name="Tourlousse D.M."/>
        </authorList>
    </citation>
    <scope>NUCLEOTIDE SEQUENCE</scope>
    <source>
        <strain evidence="3">LLR39Z86</strain>
    </source>
</reference>
<dbReference type="Gene3D" id="1.10.10.2840">
    <property type="entry name" value="PucR C-terminal helix-turn-helix domain"/>
    <property type="match status" value="1"/>
</dbReference>
<organism evidence="3 4">
    <name type="scientific">Glycomyces algeriensis</name>
    <dbReference type="NCBI Taxonomy" id="256037"/>
    <lineage>
        <taxon>Bacteria</taxon>
        <taxon>Bacillati</taxon>
        <taxon>Actinomycetota</taxon>
        <taxon>Actinomycetes</taxon>
        <taxon>Glycomycetales</taxon>
        <taxon>Glycomycetaceae</taxon>
        <taxon>Glycomyces</taxon>
    </lineage>
</organism>
<dbReference type="InterPro" id="IPR025751">
    <property type="entry name" value="RsbRD_N_dom"/>
</dbReference>
<name>A0A9W6LFB2_9ACTN</name>
<dbReference type="InterPro" id="IPR051448">
    <property type="entry name" value="CdaR-like_regulators"/>
</dbReference>
<sequence>MAIEVPFESTRTAAAEVVRRIGDGFPALAERMADRIFAEIPIYATGAVAAHEVVAENCRVNTVSAFDQLTTCRLDLSSPAKTGRLRAQSGLPLADLLSSFRLGYDVALEAIIEVARRPPAIPSDAVVNLTRNWFTLHNLVGDTVIHAYREEAQHLLLTRERERTALVNVLLSGDIGPAMVVDVAGRLRLPIEGVFVVVAAATVLGKDPLPQADARMAAVNVGSVWQLTREALVGVLSLEKQARMPAVLEVLQDRATGPIGVSPIFTTLRRAPWGLGLAQLVLERHSGAVAVEQFRDSPMNVLVASAPGAAQETSRTIFGSLLEMPADRRDLLLTTFRTWIDSGGSTPDTAAILHCHPNTIRHRLRRIEEATGKLLTHPGDSAELVAACHAWTQLPPQSWT</sequence>
<evidence type="ECO:0000259" key="1">
    <source>
        <dbReference type="Pfam" id="PF13556"/>
    </source>
</evidence>